<feature type="domain" description="RNA polymerase recycling bacterial C-terminal" evidence="1">
    <location>
        <begin position="1"/>
        <end position="233"/>
    </location>
</feature>
<name>A0A3R9TLH3_ACIBA</name>
<evidence type="ECO:0000259" key="1">
    <source>
        <dbReference type="Pfam" id="PF12137"/>
    </source>
</evidence>
<dbReference type="Pfam" id="PF12137">
    <property type="entry name" value="RapA_C"/>
    <property type="match status" value="1"/>
</dbReference>
<accession>A0A3R9TLH3</accession>
<feature type="non-terminal residue" evidence="2">
    <location>
        <position position="1"/>
    </location>
</feature>
<organism evidence="2 3">
    <name type="scientific">Acinetobacter baumannii</name>
    <dbReference type="NCBI Taxonomy" id="470"/>
    <lineage>
        <taxon>Bacteria</taxon>
        <taxon>Pseudomonadati</taxon>
        <taxon>Pseudomonadota</taxon>
        <taxon>Gammaproteobacteria</taxon>
        <taxon>Moraxellales</taxon>
        <taxon>Moraxellaceae</taxon>
        <taxon>Acinetobacter</taxon>
        <taxon>Acinetobacter calcoaceticus/baumannii complex</taxon>
    </lineage>
</organism>
<dbReference type="InterPro" id="IPR022737">
    <property type="entry name" value="RapA_C"/>
</dbReference>
<proteinExistence type="predicted"/>
<evidence type="ECO:0000313" key="2">
    <source>
        <dbReference type="EMBL" id="RSR35371.1"/>
    </source>
</evidence>
<evidence type="ECO:0000313" key="3">
    <source>
        <dbReference type="Proteomes" id="UP000280073"/>
    </source>
</evidence>
<sequence>DEQSNGTVIIRPTDQMQVQGLALDEEGMTATFYRDQAQMREDAQYLTLEHPFIESVMEMIRTQSFGSTNVAVLKSNALKQGSVLLEVWFKVDVVAPKSLNLPSSLPKQLIRVLLSENGQDLSEKIDPTILKPYLHHLDGNSCRQVVKARREVIEERYKQALDIAKEGLPQLQQQAKEHYGNKWQYEIDRLTYLKQFNPSIRQDEIERLQKLQKEGLSLLDGLTVTPEAIQVLVVVKP</sequence>
<dbReference type="AlphaFoldDB" id="A0A3R9TLH3"/>
<comment type="caution">
    <text evidence="2">The sequence shown here is derived from an EMBL/GenBank/DDBJ whole genome shotgun (WGS) entry which is preliminary data.</text>
</comment>
<dbReference type="GO" id="GO:0016817">
    <property type="term" value="F:hydrolase activity, acting on acid anhydrides"/>
    <property type="evidence" value="ECO:0007669"/>
    <property type="project" value="InterPro"/>
</dbReference>
<protein>
    <recommendedName>
        <fullName evidence="1">RNA polymerase recycling bacterial C-terminal domain-containing protein</fullName>
    </recommendedName>
</protein>
<dbReference type="Gene3D" id="6.10.140.1500">
    <property type="match status" value="1"/>
</dbReference>
<gene>
    <name evidence="2" type="ORF">EA686_24040</name>
</gene>
<dbReference type="Gene3D" id="3.30.360.80">
    <property type="match status" value="1"/>
</dbReference>
<dbReference type="EMBL" id="RFDI01001826">
    <property type="protein sequence ID" value="RSR35371.1"/>
    <property type="molecule type" value="Genomic_DNA"/>
</dbReference>
<reference evidence="2 3" key="1">
    <citation type="submission" date="2018-10" db="EMBL/GenBank/DDBJ databases">
        <title>GWAS and RNA-Seq identify cryptic mechanisms of antimicrobial resistance in Acinetobacter baumannii.</title>
        <authorList>
            <person name="Sahl J.W."/>
        </authorList>
    </citation>
    <scope>NUCLEOTIDE SEQUENCE [LARGE SCALE GENOMIC DNA]</scope>
    <source>
        <strain evidence="2 3">TG28175</strain>
    </source>
</reference>
<dbReference type="Proteomes" id="UP000280073">
    <property type="component" value="Unassembled WGS sequence"/>
</dbReference>